<dbReference type="InterPro" id="IPR018108">
    <property type="entry name" value="MCP_transmembrane"/>
</dbReference>
<accession>A0ABD3MGF5</accession>
<keyword evidence="3 4" id="KW-0472">Membrane</keyword>
<dbReference type="PANTHER" id="PTHR46080">
    <property type="entry name" value="MITOCHONDRIAL SUBSTRATE CARRIER FAMILY PROTEIN J"/>
    <property type="match status" value="1"/>
</dbReference>
<organism evidence="8 9">
    <name type="scientific">Discostella pseudostelligera</name>
    <dbReference type="NCBI Taxonomy" id="259834"/>
    <lineage>
        <taxon>Eukaryota</taxon>
        <taxon>Sar</taxon>
        <taxon>Stramenopiles</taxon>
        <taxon>Ochrophyta</taxon>
        <taxon>Bacillariophyta</taxon>
        <taxon>Coscinodiscophyceae</taxon>
        <taxon>Thalassiosirophycidae</taxon>
        <taxon>Stephanodiscales</taxon>
        <taxon>Stephanodiscaceae</taxon>
        <taxon>Discostella</taxon>
    </lineage>
</organism>
<evidence type="ECO:0000256" key="6">
    <source>
        <dbReference type="SAM" id="MobiDB-lite"/>
    </source>
</evidence>
<keyword evidence="5" id="KW-0813">Transport</keyword>
<feature type="compositionally biased region" description="Low complexity" evidence="6">
    <location>
        <begin position="355"/>
        <end position="367"/>
    </location>
</feature>
<keyword evidence="2 4" id="KW-0812">Transmembrane</keyword>
<feature type="compositionally biased region" description="Polar residues" evidence="6">
    <location>
        <begin position="1"/>
        <end position="13"/>
    </location>
</feature>
<sequence>MASLSSSPNNQQEPYGVMDSSSVDSSRRMADTRWSDIDKYRLYSFGTVMYSALTVILHPLTVAKIRRQILIHGPTSSSSTTPTASSAPIHSSPAATTIISTSPITNYIRHYYRGLGVVVSLAIPARIIYISTLEYTRECVDTSARQLLLYPPPFLLRMLSSYSSNSNSSTIDMSKYLPLVTPLSGGIAGGLAAVSSQLIVVPMDVISQKLIVMDDSVYNTRGRAMHVAKTIVQTDGWSGLYKGFGLSLFTSLPAGSIWWATYAGLRNHLNSRSDGGGSDDGSAFMSDPSSESTREEKNDTAILAMGSTLPPMARQCIIQLVSAFGAAAAAAVVTQPLDTLKTRLQVGTSSGGGEVNSSVSSNALSSATPRRKKRGFLSMTREMSSTTGVSGLYKGLLPRIVHMGVWGSVLSAAYEVLKLVSRKDFEV</sequence>
<keyword evidence="7" id="KW-1133">Transmembrane helix</keyword>
<feature type="repeat" description="Solcar" evidence="4">
    <location>
        <begin position="314"/>
        <end position="420"/>
    </location>
</feature>
<feature type="region of interest" description="Disordered" evidence="6">
    <location>
        <begin position="1"/>
        <end position="24"/>
    </location>
</feature>
<dbReference type="EMBL" id="JALLBG020000131">
    <property type="protein sequence ID" value="KAL3762662.1"/>
    <property type="molecule type" value="Genomic_DNA"/>
</dbReference>
<dbReference type="InterPro" id="IPR023395">
    <property type="entry name" value="MCP_dom_sf"/>
</dbReference>
<evidence type="ECO:0000313" key="8">
    <source>
        <dbReference type="EMBL" id="KAL3762662.1"/>
    </source>
</evidence>
<proteinExistence type="inferred from homology"/>
<gene>
    <name evidence="8" type="ORF">ACHAWU_001607</name>
</gene>
<dbReference type="PANTHER" id="PTHR46080:SF3">
    <property type="entry name" value="MITOCHONDRIAL SUBSTRATE CARRIER FAMILY PROTEIN"/>
    <property type="match status" value="1"/>
</dbReference>
<name>A0ABD3MGF5_9STRA</name>
<feature type="transmembrane region" description="Helical" evidence="7">
    <location>
        <begin position="42"/>
        <end position="62"/>
    </location>
</feature>
<dbReference type="Gene3D" id="1.50.40.10">
    <property type="entry name" value="Mitochondrial carrier domain"/>
    <property type="match status" value="1"/>
</dbReference>
<reference evidence="8 9" key="1">
    <citation type="submission" date="2024-10" db="EMBL/GenBank/DDBJ databases">
        <title>Updated reference genomes for cyclostephanoid diatoms.</title>
        <authorList>
            <person name="Roberts W.R."/>
            <person name="Alverson A.J."/>
        </authorList>
    </citation>
    <scope>NUCLEOTIDE SEQUENCE [LARGE SCALE GENOMIC DNA]</scope>
    <source>
        <strain evidence="8 9">AJA232-27</strain>
    </source>
</reference>
<dbReference type="Proteomes" id="UP001530293">
    <property type="component" value="Unassembled WGS sequence"/>
</dbReference>
<comment type="caution">
    <text evidence="8">The sequence shown here is derived from an EMBL/GenBank/DDBJ whole genome shotgun (WGS) entry which is preliminary data.</text>
</comment>
<feature type="region of interest" description="Disordered" evidence="6">
    <location>
        <begin position="273"/>
        <end position="297"/>
    </location>
</feature>
<feature type="repeat" description="Solcar" evidence="4">
    <location>
        <begin position="180"/>
        <end position="268"/>
    </location>
</feature>
<feature type="region of interest" description="Disordered" evidence="6">
    <location>
        <begin position="348"/>
        <end position="373"/>
    </location>
</feature>
<evidence type="ECO:0000256" key="1">
    <source>
        <dbReference type="ARBA" id="ARBA00004141"/>
    </source>
</evidence>
<evidence type="ECO:0008006" key="10">
    <source>
        <dbReference type="Google" id="ProtNLM"/>
    </source>
</evidence>
<comment type="subcellular location">
    <subcellularLocation>
        <location evidence="1">Membrane</location>
        <topology evidence="1">Multi-pass membrane protein</topology>
    </subcellularLocation>
</comment>
<evidence type="ECO:0000256" key="2">
    <source>
        <dbReference type="ARBA" id="ARBA00022692"/>
    </source>
</evidence>
<evidence type="ECO:0000256" key="5">
    <source>
        <dbReference type="RuleBase" id="RU000488"/>
    </source>
</evidence>
<dbReference type="SUPFAM" id="SSF103506">
    <property type="entry name" value="Mitochondrial carrier"/>
    <property type="match status" value="1"/>
</dbReference>
<protein>
    <recommendedName>
        <fullName evidence="10">Mitochondrial carrier protein</fullName>
    </recommendedName>
</protein>
<evidence type="ECO:0000256" key="3">
    <source>
        <dbReference type="ARBA" id="ARBA00023136"/>
    </source>
</evidence>
<dbReference type="PROSITE" id="PS50920">
    <property type="entry name" value="SOLCAR"/>
    <property type="match status" value="2"/>
</dbReference>
<dbReference type="Pfam" id="PF00153">
    <property type="entry name" value="Mito_carr"/>
    <property type="match status" value="2"/>
</dbReference>
<evidence type="ECO:0000256" key="4">
    <source>
        <dbReference type="PROSITE-ProRule" id="PRU00282"/>
    </source>
</evidence>
<evidence type="ECO:0000256" key="7">
    <source>
        <dbReference type="SAM" id="Phobius"/>
    </source>
</evidence>
<keyword evidence="9" id="KW-1185">Reference proteome</keyword>
<dbReference type="AlphaFoldDB" id="A0ABD3MGF5"/>
<dbReference type="GO" id="GO:0016020">
    <property type="term" value="C:membrane"/>
    <property type="evidence" value="ECO:0007669"/>
    <property type="project" value="UniProtKB-SubCell"/>
</dbReference>
<comment type="similarity">
    <text evidence="5">Belongs to the mitochondrial carrier (TC 2.A.29) family.</text>
</comment>
<evidence type="ECO:0000313" key="9">
    <source>
        <dbReference type="Proteomes" id="UP001530293"/>
    </source>
</evidence>